<dbReference type="InterPro" id="IPR002048">
    <property type="entry name" value="EF_hand_dom"/>
</dbReference>
<dbReference type="Gene3D" id="1.10.238.10">
    <property type="entry name" value="EF-hand"/>
    <property type="match status" value="2"/>
</dbReference>
<keyword evidence="1" id="KW-0479">Metal-binding</keyword>
<feature type="compositionally biased region" description="Low complexity" evidence="3">
    <location>
        <begin position="186"/>
        <end position="218"/>
    </location>
</feature>
<feature type="compositionally biased region" description="Acidic residues" evidence="3">
    <location>
        <begin position="219"/>
        <end position="228"/>
    </location>
</feature>
<feature type="domain" description="EF-hand" evidence="4">
    <location>
        <begin position="110"/>
        <end position="145"/>
    </location>
</feature>
<protein>
    <submittedName>
        <fullName evidence="5">EF-hand domain-containing protein</fullName>
    </submittedName>
</protein>
<gene>
    <name evidence="5" type="ORF">ACFQO0_06080</name>
</gene>
<dbReference type="InterPro" id="IPR018247">
    <property type="entry name" value="EF_Hand_1_Ca_BS"/>
</dbReference>
<accession>A0ABW2J3L7</accession>
<dbReference type="EMBL" id="JBHTCC010000001">
    <property type="protein sequence ID" value="MFC7297997.1"/>
    <property type="molecule type" value="Genomic_DNA"/>
</dbReference>
<dbReference type="Proteomes" id="UP001596379">
    <property type="component" value="Unassembled WGS sequence"/>
</dbReference>
<dbReference type="SMART" id="SM00054">
    <property type="entry name" value="EFh"/>
    <property type="match status" value="4"/>
</dbReference>
<evidence type="ECO:0000313" key="6">
    <source>
        <dbReference type="Proteomes" id="UP001596379"/>
    </source>
</evidence>
<keyword evidence="2" id="KW-0677">Repeat</keyword>
<dbReference type="InterPro" id="IPR028846">
    <property type="entry name" value="Recoverin"/>
</dbReference>
<organism evidence="5 6">
    <name type="scientific">Herminiimonas aquatilis</name>
    <dbReference type="NCBI Taxonomy" id="345342"/>
    <lineage>
        <taxon>Bacteria</taxon>
        <taxon>Pseudomonadati</taxon>
        <taxon>Pseudomonadota</taxon>
        <taxon>Betaproteobacteria</taxon>
        <taxon>Burkholderiales</taxon>
        <taxon>Oxalobacteraceae</taxon>
        <taxon>Herminiimonas</taxon>
    </lineage>
</organism>
<dbReference type="Pfam" id="PF13202">
    <property type="entry name" value="EF-hand_5"/>
    <property type="match status" value="1"/>
</dbReference>
<dbReference type="PROSITE" id="PS50222">
    <property type="entry name" value="EF_HAND_2"/>
    <property type="match status" value="3"/>
</dbReference>
<dbReference type="Pfam" id="PF13499">
    <property type="entry name" value="EF-hand_7"/>
    <property type="match status" value="2"/>
</dbReference>
<dbReference type="RefSeq" id="WP_382233119.1">
    <property type="nucleotide sequence ID" value="NZ_JBHTCC010000001.1"/>
</dbReference>
<evidence type="ECO:0000259" key="4">
    <source>
        <dbReference type="PROSITE" id="PS50222"/>
    </source>
</evidence>
<dbReference type="PROSITE" id="PS00018">
    <property type="entry name" value="EF_HAND_1"/>
    <property type="match status" value="3"/>
</dbReference>
<evidence type="ECO:0000256" key="3">
    <source>
        <dbReference type="SAM" id="MobiDB-lite"/>
    </source>
</evidence>
<evidence type="ECO:0000256" key="1">
    <source>
        <dbReference type="ARBA" id="ARBA00022723"/>
    </source>
</evidence>
<proteinExistence type="predicted"/>
<name>A0ABW2J3L7_9BURK</name>
<dbReference type="InterPro" id="IPR011992">
    <property type="entry name" value="EF-hand-dom_pair"/>
</dbReference>
<dbReference type="SUPFAM" id="SSF47473">
    <property type="entry name" value="EF-hand"/>
    <property type="match status" value="1"/>
</dbReference>
<feature type="domain" description="EF-hand" evidence="4">
    <location>
        <begin position="56"/>
        <end position="91"/>
    </location>
</feature>
<sequence>MAIGGIGNSSGTNAWAVQRPDATKIANDLFAKVDTTNQGYIDKAGLQSALGNKAADSASDVDQLFSQIDSDQDGKITKQELTDGVKQLADALDAQFDSSRIARAGGQTPPAPPSADDIFASLDTKNQGYLGKEELQAAFDANSTDSAANAEKVDQIFKTLDADGDNKITKAELSVGLEQMGGPEQAADSSAGAVDASAAPASAPAGGARPSGSGSGDSADSDSTEYEAADANKDGTVSLQELVAYQATHPTATSTESDAQTSMKAVMKIVAQLTQAYGQFDQSVASTASSLNTISETA</sequence>
<feature type="region of interest" description="Disordered" evidence="3">
    <location>
        <begin position="182"/>
        <end position="235"/>
    </location>
</feature>
<dbReference type="PANTHER" id="PTHR23055">
    <property type="entry name" value="CALCIUM BINDING PROTEINS"/>
    <property type="match status" value="1"/>
</dbReference>
<evidence type="ECO:0000256" key="2">
    <source>
        <dbReference type="ARBA" id="ARBA00022737"/>
    </source>
</evidence>
<dbReference type="CDD" id="cd00051">
    <property type="entry name" value="EFh"/>
    <property type="match status" value="2"/>
</dbReference>
<comment type="caution">
    <text evidence="5">The sequence shown here is derived from an EMBL/GenBank/DDBJ whole genome shotgun (WGS) entry which is preliminary data.</text>
</comment>
<feature type="domain" description="EF-hand" evidence="4">
    <location>
        <begin position="148"/>
        <end position="183"/>
    </location>
</feature>
<reference evidence="6" key="1">
    <citation type="journal article" date="2019" name="Int. J. Syst. Evol. Microbiol.">
        <title>The Global Catalogue of Microorganisms (GCM) 10K type strain sequencing project: providing services to taxonomists for standard genome sequencing and annotation.</title>
        <authorList>
            <consortium name="The Broad Institute Genomics Platform"/>
            <consortium name="The Broad Institute Genome Sequencing Center for Infectious Disease"/>
            <person name="Wu L."/>
            <person name="Ma J."/>
        </authorList>
    </citation>
    <scope>NUCLEOTIDE SEQUENCE [LARGE SCALE GENOMIC DNA]</scope>
    <source>
        <strain evidence="6">CCUG 36956</strain>
    </source>
</reference>
<keyword evidence="6" id="KW-1185">Reference proteome</keyword>
<evidence type="ECO:0000313" key="5">
    <source>
        <dbReference type="EMBL" id="MFC7297997.1"/>
    </source>
</evidence>